<dbReference type="GO" id="GO:0030643">
    <property type="term" value="P:intracellular phosphate ion homeostasis"/>
    <property type="evidence" value="ECO:0007669"/>
    <property type="project" value="InterPro"/>
</dbReference>
<dbReference type="AlphaFoldDB" id="A0A830FGZ1"/>
<evidence type="ECO:0000259" key="8">
    <source>
        <dbReference type="Pfam" id="PF01895"/>
    </source>
</evidence>
<reference evidence="9" key="2">
    <citation type="submission" date="2020-09" db="EMBL/GenBank/DDBJ databases">
        <authorList>
            <person name="Sun Q."/>
            <person name="Ohkuma M."/>
        </authorList>
    </citation>
    <scope>NUCLEOTIDE SEQUENCE</scope>
    <source>
        <strain evidence="9">JCM 15759</strain>
    </source>
</reference>
<dbReference type="Pfam" id="PF01895">
    <property type="entry name" value="PhoU"/>
    <property type="match status" value="2"/>
</dbReference>
<comment type="subunit">
    <text evidence="3 7">Homodimer.</text>
</comment>
<evidence type="ECO:0000256" key="3">
    <source>
        <dbReference type="ARBA" id="ARBA00011738"/>
    </source>
</evidence>
<keyword evidence="4 7" id="KW-0813">Transport</keyword>
<gene>
    <name evidence="9" type="ORF">GCM10009006_28300</name>
</gene>
<dbReference type="InterPro" id="IPR038078">
    <property type="entry name" value="PhoU-like_sf"/>
</dbReference>
<evidence type="ECO:0000256" key="5">
    <source>
        <dbReference type="ARBA" id="ARBA00022490"/>
    </source>
</evidence>
<evidence type="ECO:0000256" key="1">
    <source>
        <dbReference type="ARBA" id="ARBA00004496"/>
    </source>
</evidence>
<comment type="caution">
    <text evidence="9">The sequence shown here is derived from an EMBL/GenBank/DDBJ whole genome shotgun (WGS) entry which is preliminary data.</text>
</comment>
<dbReference type="GO" id="GO:0005737">
    <property type="term" value="C:cytoplasm"/>
    <property type="evidence" value="ECO:0007669"/>
    <property type="project" value="UniProtKB-SubCell"/>
</dbReference>
<name>A0A830FGZ1_HALAR</name>
<comment type="subcellular location">
    <subcellularLocation>
        <location evidence="1 7">Cytoplasm</location>
    </subcellularLocation>
</comment>
<sequence length="235" mass="26779">MHTTSTFRTMPRDSYQEGLNSLREDVLYMSEIVLERLRLGLDALEQKDEEMAREVIEGDHEINQLYLDLEQDCIDLLALQQPVASDLRFIAASFKIITDLERIGDLATNLGEYSLTAERDVFPEVDIQDVADVTIEMVENAMEAYSDQDADQCYTIADIDDEVDERCEAASETVVRDLIEREIDADSSEAEIEQLMADVSRLLLTIRDIERVGDHAVNIAARTLYMVENDDDLIY</sequence>
<proteinExistence type="inferred from homology"/>
<evidence type="ECO:0000313" key="9">
    <source>
        <dbReference type="EMBL" id="GGM45264.1"/>
    </source>
</evidence>
<dbReference type="InterPro" id="IPR028366">
    <property type="entry name" value="PhoU"/>
</dbReference>
<keyword evidence="5 7" id="KW-0963">Cytoplasm</keyword>
<feature type="domain" description="PhoU" evidence="8">
    <location>
        <begin position="29"/>
        <end position="113"/>
    </location>
</feature>
<evidence type="ECO:0000256" key="4">
    <source>
        <dbReference type="ARBA" id="ARBA00022448"/>
    </source>
</evidence>
<dbReference type="PANTHER" id="PTHR42930">
    <property type="entry name" value="PHOSPHATE-SPECIFIC TRANSPORT SYSTEM ACCESSORY PROTEIN PHOU"/>
    <property type="match status" value="1"/>
</dbReference>
<organism evidence="9 10">
    <name type="scientific">Haloarcula argentinensis</name>
    <dbReference type="NCBI Taxonomy" id="43776"/>
    <lineage>
        <taxon>Archaea</taxon>
        <taxon>Methanobacteriati</taxon>
        <taxon>Methanobacteriota</taxon>
        <taxon>Stenosarchaea group</taxon>
        <taxon>Halobacteria</taxon>
        <taxon>Halobacteriales</taxon>
        <taxon>Haloarculaceae</taxon>
        <taxon>Haloarcula</taxon>
    </lineage>
</organism>
<accession>A0A830FGZ1</accession>
<evidence type="ECO:0000313" key="10">
    <source>
        <dbReference type="Proteomes" id="UP000656367"/>
    </source>
</evidence>
<dbReference type="EMBL" id="BMON01000002">
    <property type="protein sequence ID" value="GGM45264.1"/>
    <property type="molecule type" value="Genomic_DNA"/>
</dbReference>
<keyword evidence="6 7" id="KW-0592">Phosphate transport</keyword>
<dbReference type="InterPro" id="IPR026022">
    <property type="entry name" value="PhoU_dom"/>
</dbReference>
<comment type="function">
    <text evidence="7">Plays a role in the regulation of phosphate uptake.</text>
</comment>
<dbReference type="SUPFAM" id="SSF109755">
    <property type="entry name" value="PhoU-like"/>
    <property type="match status" value="1"/>
</dbReference>
<dbReference type="PANTHER" id="PTHR42930:SF3">
    <property type="entry name" value="PHOSPHATE-SPECIFIC TRANSPORT SYSTEM ACCESSORY PROTEIN PHOU"/>
    <property type="match status" value="1"/>
</dbReference>
<protein>
    <recommendedName>
        <fullName evidence="7">Phosphate-specific transport system accessory protein PhoU</fullName>
    </recommendedName>
</protein>
<dbReference type="Proteomes" id="UP000656367">
    <property type="component" value="Unassembled WGS sequence"/>
</dbReference>
<dbReference type="Gene3D" id="1.20.58.220">
    <property type="entry name" value="Phosphate transport system protein phou homolog 2, domain 2"/>
    <property type="match status" value="1"/>
</dbReference>
<comment type="similarity">
    <text evidence="2 7">Belongs to the PhoU family.</text>
</comment>
<dbReference type="FunFam" id="1.20.58.220:FF:000004">
    <property type="entry name" value="Phosphate-specific transport system accessory protein PhoU"/>
    <property type="match status" value="1"/>
</dbReference>
<evidence type="ECO:0000256" key="2">
    <source>
        <dbReference type="ARBA" id="ARBA00008107"/>
    </source>
</evidence>
<dbReference type="NCBIfam" id="TIGR02135">
    <property type="entry name" value="phoU_full"/>
    <property type="match status" value="1"/>
</dbReference>
<dbReference type="GO" id="GO:0006817">
    <property type="term" value="P:phosphate ion transport"/>
    <property type="evidence" value="ECO:0007669"/>
    <property type="project" value="UniProtKB-KW"/>
</dbReference>
<feature type="domain" description="PhoU" evidence="8">
    <location>
        <begin position="128"/>
        <end position="222"/>
    </location>
</feature>
<evidence type="ECO:0000256" key="6">
    <source>
        <dbReference type="ARBA" id="ARBA00022592"/>
    </source>
</evidence>
<reference evidence="9" key="1">
    <citation type="journal article" date="2014" name="Int. J. Syst. Evol. Microbiol.">
        <title>Complete genome sequence of Corynebacterium casei LMG S-19264T (=DSM 44701T), isolated from a smear-ripened cheese.</title>
        <authorList>
            <consortium name="US DOE Joint Genome Institute (JGI-PGF)"/>
            <person name="Walter F."/>
            <person name="Albersmeier A."/>
            <person name="Kalinowski J."/>
            <person name="Ruckert C."/>
        </authorList>
    </citation>
    <scope>NUCLEOTIDE SEQUENCE</scope>
    <source>
        <strain evidence="9">JCM 15759</strain>
    </source>
</reference>
<evidence type="ECO:0000256" key="7">
    <source>
        <dbReference type="PIRNR" id="PIRNR003107"/>
    </source>
</evidence>
<dbReference type="PIRSF" id="PIRSF003107">
    <property type="entry name" value="PhoU"/>
    <property type="match status" value="1"/>
</dbReference>
<dbReference type="GO" id="GO:0045936">
    <property type="term" value="P:negative regulation of phosphate metabolic process"/>
    <property type="evidence" value="ECO:0007669"/>
    <property type="project" value="InterPro"/>
</dbReference>